<dbReference type="GO" id="GO:0005044">
    <property type="term" value="F:scavenger receptor activity"/>
    <property type="evidence" value="ECO:0007669"/>
    <property type="project" value="InterPro"/>
</dbReference>
<dbReference type="InterPro" id="IPR002159">
    <property type="entry name" value="CD36_fam"/>
</dbReference>
<dbReference type="GO" id="GO:0006622">
    <property type="term" value="P:protein targeting to lysosome"/>
    <property type="evidence" value="ECO:0007669"/>
    <property type="project" value="TreeGrafter"/>
</dbReference>
<keyword evidence="5 7" id="KW-0472">Membrane</keyword>
<dbReference type="PRINTS" id="PR01611">
    <property type="entry name" value="LIMPII"/>
</dbReference>
<reference evidence="9" key="1">
    <citation type="journal article" date="2006" name="Science">
        <title>Ancient noncoding elements conserved in the human genome.</title>
        <authorList>
            <person name="Venkatesh B."/>
            <person name="Kirkness E.F."/>
            <person name="Loh Y.H."/>
            <person name="Halpern A.L."/>
            <person name="Lee A.P."/>
            <person name="Johnson J."/>
            <person name="Dandona N."/>
            <person name="Viswanathan L.D."/>
            <person name="Tay A."/>
            <person name="Venter J.C."/>
            <person name="Strausberg R.L."/>
            <person name="Brenner S."/>
        </authorList>
    </citation>
    <scope>NUCLEOTIDE SEQUENCE [LARGE SCALE GENOMIC DNA]</scope>
</reference>
<evidence type="ECO:0000256" key="6">
    <source>
        <dbReference type="ARBA" id="ARBA00023180"/>
    </source>
</evidence>
<comment type="similarity">
    <text evidence="2">Belongs to the CD36 family.</text>
</comment>
<keyword evidence="4 7" id="KW-1133">Transmembrane helix</keyword>
<evidence type="ECO:0008006" key="10">
    <source>
        <dbReference type="Google" id="ProtNLM"/>
    </source>
</evidence>
<reference evidence="8" key="4">
    <citation type="submission" date="2025-08" db="UniProtKB">
        <authorList>
            <consortium name="Ensembl"/>
        </authorList>
    </citation>
    <scope>IDENTIFICATION</scope>
</reference>
<dbReference type="OrthoDB" id="18585at2759"/>
<evidence type="ECO:0000256" key="1">
    <source>
        <dbReference type="ARBA" id="ARBA00004370"/>
    </source>
</evidence>
<gene>
    <name evidence="8" type="primary">LOC103177485</name>
</gene>
<dbReference type="GeneID" id="103177485"/>
<dbReference type="GO" id="GO:0016020">
    <property type="term" value="C:membrane"/>
    <property type="evidence" value="ECO:0007669"/>
    <property type="project" value="UniProtKB-SubCell"/>
</dbReference>
<protein>
    <recommendedName>
        <fullName evidence="10">Lysosome membrane protein 2</fullName>
    </recommendedName>
</protein>
<dbReference type="Ensembl" id="ENSCMIT00000023061.1">
    <property type="protein sequence ID" value="ENSCMIP00000022672.1"/>
    <property type="gene ID" value="ENSCMIG00000010190.1"/>
</dbReference>
<dbReference type="Proteomes" id="UP000314986">
    <property type="component" value="Unassembled WGS sequence"/>
</dbReference>
<reference evidence="9" key="3">
    <citation type="journal article" date="2014" name="Nature">
        <title>Elephant shark genome provides unique insights into gnathostome evolution.</title>
        <authorList>
            <consortium name="International Elephant Shark Genome Sequencing Consortium"/>
            <person name="Venkatesh B."/>
            <person name="Lee A.P."/>
            <person name="Ravi V."/>
            <person name="Maurya A.K."/>
            <person name="Lian M.M."/>
            <person name="Swann J.B."/>
            <person name="Ohta Y."/>
            <person name="Flajnik M.F."/>
            <person name="Sutoh Y."/>
            <person name="Kasahara M."/>
            <person name="Hoon S."/>
            <person name="Gangu V."/>
            <person name="Roy S.W."/>
            <person name="Irimia M."/>
            <person name="Korzh V."/>
            <person name="Kondrychyn I."/>
            <person name="Lim Z.W."/>
            <person name="Tay B.H."/>
            <person name="Tohari S."/>
            <person name="Kong K.W."/>
            <person name="Ho S."/>
            <person name="Lorente-Galdos B."/>
            <person name="Quilez J."/>
            <person name="Marques-Bonet T."/>
            <person name="Raney B.J."/>
            <person name="Ingham P.W."/>
            <person name="Tay A."/>
            <person name="Hillier L.W."/>
            <person name="Minx P."/>
            <person name="Boehm T."/>
            <person name="Wilson R.K."/>
            <person name="Brenner S."/>
            <person name="Warren W.C."/>
        </authorList>
    </citation>
    <scope>NUCLEOTIDE SEQUENCE [LARGE SCALE GENOMIC DNA]</scope>
</reference>
<dbReference type="AlphaFoldDB" id="A0A4W3I1U8"/>
<dbReference type="PANTHER" id="PTHR11923:SF51">
    <property type="entry name" value="LYSOSOME MEMBRANE PROTEIN 2"/>
    <property type="match status" value="1"/>
</dbReference>
<keyword evidence="3 7" id="KW-0812">Transmembrane</keyword>
<evidence type="ECO:0000313" key="9">
    <source>
        <dbReference type="Proteomes" id="UP000314986"/>
    </source>
</evidence>
<evidence type="ECO:0000256" key="4">
    <source>
        <dbReference type="ARBA" id="ARBA00022989"/>
    </source>
</evidence>
<dbReference type="GO" id="GO:0005764">
    <property type="term" value="C:lysosome"/>
    <property type="evidence" value="ECO:0007669"/>
    <property type="project" value="InterPro"/>
</dbReference>
<dbReference type="InParanoid" id="A0A4W3I1U8"/>
<sequence>MMNLQCKVKLVGVLGLCCFIVFVVSIVKDLFKKLVDDQIKEQMVLKFSKPDEVYQNWKEPPIPVYIQFFFFHIENRLEVLQGERPYVRQIGPYTYKELRPRVNISLFENATISASTSRTYILDLTMSVGDPKKDRITTINIPFVTLLQMLKYTGPSEHVIASLISILKSEMLFQTRTVDELLWGYEDPLLKLGHKFFPSIIPHSRFGLFYGVNGTSDGEYLFNTGKNDYMKFTKIILWKGQKSLNWWTSDTCNMINGTDGGSFHPLLSKSKILYLFTSDICRSMYAVFEKELEVQGIRAYRFIIPKEIFANATENPDNKGFCTPPGNCQPGGVQNVSICKQGAPIFISSPHFYNGDQKLVEDIDGLNPSKEAHQTFLDIEPRTGIPVRIAKRLQLNIHVETVPNIVQTGKIRTMFLPVLFLNESALIDDNSATRLKTKIHEMNILLSVPYIILSIGGLLCLICIILFFVAVRCNRSEESIPILSKLKETN</sequence>
<evidence type="ECO:0000256" key="2">
    <source>
        <dbReference type="ARBA" id="ARBA00010532"/>
    </source>
</evidence>
<dbReference type="InterPro" id="IPR005429">
    <property type="entry name" value="LimpII"/>
</dbReference>
<keyword evidence="9" id="KW-1185">Reference proteome</keyword>
<accession>A0A4W3I1U8</accession>
<dbReference type="Pfam" id="PF01130">
    <property type="entry name" value="CD36"/>
    <property type="match status" value="1"/>
</dbReference>
<evidence type="ECO:0000256" key="3">
    <source>
        <dbReference type="ARBA" id="ARBA00022692"/>
    </source>
</evidence>
<dbReference type="PRINTS" id="PR01609">
    <property type="entry name" value="CD36FAMILY"/>
</dbReference>
<reference evidence="9" key="2">
    <citation type="journal article" date="2007" name="PLoS Biol.">
        <title>Survey sequencing and comparative analysis of the elephant shark (Callorhinchus milii) genome.</title>
        <authorList>
            <person name="Venkatesh B."/>
            <person name="Kirkness E.F."/>
            <person name="Loh Y.H."/>
            <person name="Halpern A.L."/>
            <person name="Lee A.P."/>
            <person name="Johnson J."/>
            <person name="Dandona N."/>
            <person name="Viswanathan L.D."/>
            <person name="Tay A."/>
            <person name="Venter J.C."/>
            <person name="Strausberg R.L."/>
            <person name="Brenner S."/>
        </authorList>
    </citation>
    <scope>NUCLEOTIDE SEQUENCE [LARGE SCALE GENOMIC DNA]</scope>
</reference>
<keyword evidence="6" id="KW-0325">Glycoprotein</keyword>
<comment type="subcellular location">
    <subcellularLocation>
        <location evidence="1">Membrane</location>
    </subcellularLocation>
</comment>
<dbReference type="GeneTree" id="ENSGT00940000153372"/>
<proteinExistence type="inferred from homology"/>
<dbReference type="GO" id="GO:0006898">
    <property type="term" value="P:receptor-mediated endocytosis"/>
    <property type="evidence" value="ECO:0007669"/>
    <property type="project" value="TreeGrafter"/>
</dbReference>
<reference evidence="8" key="5">
    <citation type="submission" date="2025-09" db="UniProtKB">
        <authorList>
            <consortium name="Ensembl"/>
        </authorList>
    </citation>
    <scope>IDENTIFICATION</scope>
</reference>
<dbReference type="STRING" id="7868.ENSCMIP00000022672"/>
<feature type="transmembrane region" description="Helical" evidence="7">
    <location>
        <begin position="448"/>
        <end position="471"/>
    </location>
</feature>
<organism evidence="8 9">
    <name type="scientific">Callorhinchus milii</name>
    <name type="common">Ghost shark</name>
    <dbReference type="NCBI Taxonomy" id="7868"/>
    <lineage>
        <taxon>Eukaryota</taxon>
        <taxon>Metazoa</taxon>
        <taxon>Chordata</taxon>
        <taxon>Craniata</taxon>
        <taxon>Vertebrata</taxon>
        <taxon>Chondrichthyes</taxon>
        <taxon>Holocephali</taxon>
        <taxon>Chimaeriformes</taxon>
        <taxon>Callorhinchidae</taxon>
        <taxon>Callorhinchus</taxon>
    </lineage>
</organism>
<name>A0A4W3I1U8_CALMI</name>
<dbReference type="PANTHER" id="PTHR11923">
    <property type="entry name" value="SCAVENGER RECEPTOR CLASS B TYPE-1 SR-B1"/>
    <property type="match status" value="1"/>
</dbReference>
<evidence type="ECO:0000256" key="5">
    <source>
        <dbReference type="ARBA" id="ARBA00023136"/>
    </source>
</evidence>
<dbReference type="RefSeq" id="XP_007889853.1">
    <property type="nucleotide sequence ID" value="XM_007891662.2"/>
</dbReference>
<dbReference type="OMA" id="YYGISAV"/>
<evidence type="ECO:0000256" key="7">
    <source>
        <dbReference type="SAM" id="Phobius"/>
    </source>
</evidence>
<evidence type="ECO:0000313" key="8">
    <source>
        <dbReference type="Ensembl" id="ENSCMIP00000022672.1"/>
    </source>
</evidence>